<protein>
    <recommendedName>
        <fullName evidence="1">JmjC domain-containing protein</fullName>
    </recommendedName>
</protein>
<evidence type="ECO:0000313" key="3">
    <source>
        <dbReference type="Proteomes" id="UP001189429"/>
    </source>
</evidence>
<name>A0ABN9TUP2_9DINO</name>
<dbReference type="PANTHER" id="PTHR12480">
    <property type="entry name" value="ARGININE DEMETHYLASE AND LYSYL-HYDROXYLASE JMJD"/>
    <property type="match status" value="1"/>
</dbReference>
<evidence type="ECO:0000259" key="1">
    <source>
        <dbReference type="PROSITE" id="PS51184"/>
    </source>
</evidence>
<dbReference type="Pfam" id="PF13621">
    <property type="entry name" value="Cupin_8"/>
    <property type="match status" value="1"/>
</dbReference>
<dbReference type="Proteomes" id="UP001189429">
    <property type="component" value="Unassembled WGS sequence"/>
</dbReference>
<dbReference type="PROSITE" id="PS51184">
    <property type="entry name" value="JMJC"/>
    <property type="match status" value="1"/>
</dbReference>
<dbReference type="Gene3D" id="2.60.120.650">
    <property type="entry name" value="Cupin"/>
    <property type="match status" value="1"/>
</dbReference>
<dbReference type="SUPFAM" id="SSF51197">
    <property type="entry name" value="Clavaminate synthase-like"/>
    <property type="match status" value="1"/>
</dbReference>
<evidence type="ECO:0000313" key="2">
    <source>
        <dbReference type="EMBL" id="CAK0849712.1"/>
    </source>
</evidence>
<sequence>MHQDRRDGDAALERPYMFGRHEPLARALGAVVPVHEFIRSWSNKSFARDDAQVAIVLVGAAGSGVGFHRHAAAIQATLYGRKRWLLYPPDGNPPGGMKGDWPVYDWLTVVYPNLSADRAPLECIQEPGDVLYIPEGWYHAVLNLADSVALSAQHDGFSNKSMKATNKFREANDTKHRVGYARMAAKLLPSNIESKIDLFEALRDAEKVEEAFGIISDVAQADPLFVHGQKAVFEMMRKFGAKDILPALREFKPHLERCPRNLFANMLLWRTSTC</sequence>
<dbReference type="InterPro" id="IPR003347">
    <property type="entry name" value="JmjC_dom"/>
</dbReference>
<dbReference type="PANTHER" id="PTHR12480:SF21">
    <property type="entry name" value="JMJC DOMAIN-CONTAINING PROTEIN 8"/>
    <property type="match status" value="1"/>
</dbReference>
<reference evidence="2" key="1">
    <citation type="submission" date="2023-10" db="EMBL/GenBank/DDBJ databases">
        <authorList>
            <person name="Chen Y."/>
            <person name="Shah S."/>
            <person name="Dougan E. K."/>
            <person name="Thang M."/>
            <person name="Chan C."/>
        </authorList>
    </citation>
    <scope>NUCLEOTIDE SEQUENCE [LARGE SCALE GENOMIC DNA]</scope>
</reference>
<dbReference type="SMART" id="SM00558">
    <property type="entry name" value="JmjC"/>
    <property type="match status" value="1"/>
</dbReference>
<dbReference type="InterPro" id="IPR050910">
    <property type="entry name" value="JMJD6_ArgDemeth/LysHydrox"/>
</dbReference>
<dbReference type="InterPro" id="IPR041667">
    <property type="entry name" value="Cupin_8"/>
</dbReference>
<dbReference type="EMBL" id="CAUYUJ010015083">
    <property type="protein sequence ID" value="CAK0849712.1"/>
    <property type="molecule type" value="Genomic_DNA"/>
</dbReference>
<feature type="domain" description="JmjC" evidence="1">
    <location>
        <begin position="3"/>
        <end position="169"/>
    </location>
</feature>
<comment type="caution">
    <text evidence="2">The sequence shown here is derived from an EMBL/GenBank/DDBJ whole genome shotgun (WGS) entry which is preliminary data.</text>
</comment>
<proteinExistence type="predicted"/>
<organism evidence="2 3">
    <name type="scientific">Prorocentrum cordatum</name>
    <dbReference type="NCBI Taxonomy" id="2364126"/>
    <lineage>
        <taxon>Eukaryota</taxon>
        <taxon>Sar</taxon>
        <taxon>Alveolata</taxon>
        <taxon>Dinophyceae</taxon>
        <taxon>Prorocentrales</taxon>
        <taxon>Prorocentraceae</taxon>
        <taxon>Prorocentrum</taxon>
    </lineage>
</organism>
<keyword evidence="3" id="KW-1185">Reference proteome</keyword>
<accession>A0ABN9TUP2</accession>
<gene>
    <name evidence="2" type="ORF">PCOR1329_LOCUS42334</name>
</gene>